<evidence type="ECO:0000313" key="1">
    <source>
        <dbReference type="EMBL" id="MCG2617516.1"/>
    </source>
</evidence>
<dbReference type="RefSeq" id="WP_237876288.1">
    <property type="nucleotide sequence ID" value="NZ_JAKLTR010000022.1"/>
</dbReference>
<accession>A0ABS9KYW6</accession>
<reference evidence="1" key="1">
    <citation type="submission" date="2022-01" db="EMBL/GenBank/DDBJ databases">
        <authorList>
            <person name="Jo J.-H."/>
            <person name="Im W.-T."/>
        </authorList>
    </citation>
    <scope>NUCLEOTIDE SEQUENCE</scope>
    <source>
        <strain evidence="1">NA20</strain>
    </source>
</reference>
<dbReference type="EMBL" id="JAKLTR010000022">
    <property type="protein sequence ID" value="MCG2617516.1"/>
    <property type="molecule type" value="Genomic_DNA"/>
</dbReference>
<name>A0ABS9KYW6_9BACT</name>
<keyword evidence="2" id="KW-1185">Reference proteome</keyword>
<organism evidence="1 2">
    <name type="scientific">Terrimonas ginsenosidimutans</name>
    <dbReference type="NCBI Taxonomy" id="2908004"/>
    <lineage>
        <taxon>Bacteria</taxon>
        <taxon>Pseudomonadati</taxon>
        <taxon>Bacteroidota</taxon>
        <taxon>Chitinophagia</taxon>
        <taxon>Chitinophagales</taxon>
        <taxon>Chitinophagaceae</taxon>
        <taxon>Terrimonas</taxon>
    </lineage>
</organism>
<dbReference type="Proteomes" id="UP001165367">
    <property type="component" value="Unassembled WGS sequence"/>
</dbReference>
<protein>
    <submittedName>
        <fullName evidence="1">Uncharacterized protein</fullName>
    </submittedName>
</protein>
<evidence type="ECO:0000313" key="2">
    <source>
        <dbReference type="Proteomes" id="UP001165367"/>
    </source>
</evidence>
<comment type="caution">
    <text evidence="1">The sequence shown here is derived from an EMBL/GenBank/DDBJ whole genome shotgun (WGS) entry which is preliminary data.</text>
</comment>
<gene>
    <name evidence="1" type="ORF">LZZ85_24670</name>
</gene>
<sequence length="92" mass="10765">MEELYKKETVMQDSFILELVYNNEKKVFDAEFHKLSRYTHRLTVNIGGADVYFEPDEERHYRAVLSPEHLSNPPDAGLVKAVADKLHELFQL</sequence>
<proteinExistence type="predicted"/>